<dbReference type="AlphaFoldDB" id="K3ZBD5"/>
<dbReference type="EMBL" id="CM003530">
    <property type="protein sequence ID" value="RCV16598.1"/>
    <property type="molecule type" value="Genomic_DNA"/>
</dbReference>
<dbReference type="EMBL" id="CM003530">
    <property type="protein sequence ID" value="RCV16599.1"/>
    <property type="molecule type" value="Genomic_DNA"/>
</dbReference>
<dbReference type="Proteomes" id="UP000004995">
    <property type="component" value="Unassembled WGS sequence"/>
</dbReference>
<organism evidence="2">
    <name type="scientific">Setaria italica</name>
    <name type="common">Foxtail millet</name>
    <name type="synonym">Panicum italicum</name>
    <dbReference type="NCBI Taxonomy" id="4555"/>
    <lineage>
        <taxon>Eukaryota</taxon>
        <taxon>Viridiplantae</taxon>
        <taxon>Streptophyta</taxon>
        <taxon>Embryophyta</taxon>
        <taxon>Tracheophyta</taxon>
        <taxon>Spermatophyta</taxon>
        <taxon>Magnoliopsida</taxon>
        <taxon>Liliopsida</taxon>
        <taxon>Poales</taxon>
        <taxon>Poaceae</taxon>
        <taxon>PACMAD clade</taxon>
        <taxon>Panicoideae</taxon>
        <taxon>Panicodae</taxon>
        <taxon>Paniceae</taxon>
        <taxon>Cenchrinae</taxon>
        <taxon>Setaria</taxon>
    </lineage>
</organism>
<evidence type="ECO:0000256" key="1">
    <source>
        <dbReference type="SAM" id="MobiDB-lite"/>
    </source>
</evidence>
<dbReference type="HOGENOM" id="CLU_2626636_0_0_1"/>
<dbReference type="OrthoDB" id="10420043at2759"/>
<dbReference type="Gramene" id="KQL14384">
    <property type="protein sequence ID" value="KQL14384"/>
    <property type="gene ID" value="SETIT_023851mg"/>
</dbReference>
<dbReference type="Gramene" id="KQL14383">
    <property type="protein sequence ID" value="KQL14383"/>
    <property type="gene ID" value="SETIT_023851mg"/>
</dbReference>
<keyword evidence="4" id="KW-1185">Reference proteome</keyword>
<protein>
    <submittedName>
        <fullName evidence="2 3">Uncharacterized protein</fullName>
    </submittedName>
</protein>
<evidence type="ECO:0000313" key="4">
    <source>
        <dbReference type="Proteomes" id="UP000004995"/>
    </source>
</evidence>
<dbReference type="EMBL" id="CM003530">
    <property type="protein sequence ID" value="RCV16600.1"/>
    <property type="molecule type" value="Genomic_DNA"/>
</dbReference>
<evidence type="ECO:0000313" key="3">
    <source>
        <dbReference type="EnsemblPlants" id="KQL14383"/>
    </source>
</evidence>
<gene>
    <name evidence="2" type="ORF">SETIT_3G150900v2</name>
</gene>
<feature type="compositionally biased region" description="Basic and acidic residues" evidence="1">
    <location>
        <begin position="68"/>
        <end position="78"/>
    </location>
</feature>
<dbReference type="EMBL" id="AGNK02001561">
    <property type="status" value="NOT_ANNOTATED_CDS"/>
    <property type="molecule type" value="Genomic_DNA"/>
</dbReference>
<reference evidence="2 4" key="1">
    <citation type="journal article" date="2012" name="Nat. Biotechnol.">
        <title>Reference genome sequence of the model plant Setaria.</title>
        <authorList>
            <person name="Bennetzen J.L."/>
            <person name="Schmutz J."/>
            <person name="Wang H."/>
            <person name="Percifield R."/>
            <person name="Hawkins J."/>
            <person name="Pontaroli A.C."/>
            <person name="Estep M."/>
            <person name="Feng L."/>
            <person name="Vaughn J.N."/>
            <person name="Grimwood J."/>
            <person name="Jenkins J."/>
            <person name="Barry K."/>
            <person name="Lindquist E."/>
            <person name="Hellsten U."/>
            <person name="Deshpande S."/>
            <person name="Wang X."/>
            <person name="Wu X."/>
            <person name="Mitros T."/>
            <person name="Triplett J."/>
            <person name="Yang X."/>
            <person name="Ye C.Y."/>
            <person name="Mauro-Herrera M."/>
            <person name="Wang L."/>
            <person name="Li P."/>
            <person name="Sharma M."/>
            <person name="Sharma R."/>
            <person name="Ronald P.C."/>
            <person name="Panaud O."/>
            <person name="Kellogg E.A."/>
            <person name="Brutnell T.P."/>
            <person name="Doust A.N."/>
            <person name="Tuskan G.A."/>
            <person name="Rokhsar D."/>
            <person name="Devos K.M."/>
        </authorList>
    </citation>
    <scope>NUCLEOTIDE SEQUENCE [LARGE SCALE GENOMIC DNA]</scope>
    <source>
        <strain evidence="4">cv. Yugu1</strain>
        <strain evidence="2">Yugu1</strain>
    </source>
</reference>
<sequence>MRADCIGKIRGKVFVELPPWGRLRRGNKYDDAVGGRGLHRGHGVGGARRLGVHLPGGSQRARPRHAQRRDWSICRRLS</sequence>
<reference evidence="3" key="3">
    <citation type="submission" date="2018-08" db="UniProtKB">
        <authorList>
            <consortium name="EnsemblPlants"/>
        </authorList>
    </citation>
    <scope>IDENTIFICATION</scope>
    <source>
        <strain evidence="3">Yugu1</strain>
    </source>
</reference>
<feature type="region of interest" description="Disordered" evidence="1">
    <location>
        <begin position="40"/>
        <end position="78"/>
    </location>
</feature>
<dbReference type="EMBL" id="CM003530">
    <property type="protein sequence ID" value="RCV16601.1"/>
    <property type="molecule type" value="Genomic_DNA"/>
</dbReference>
<dbReference type="EnsemblPlants" id="KQL14383">
    <property type="protein sequence ID" value="KQL14383"/>
    <property type="gene ID" value="SETIT_023851mg"/>
</dbReference>
<proteinExistence type="predicted"/>
<reference evidence="2" key="2">
    <citation type="submission" date="2015-07" db="EMBL/GenBank/DDBJ databases">
        <authorList>
            <person name="Noorani M."/>
        </authorList>
    </citation>
    <scope>NUCLEOTIDE SEQUENCE</scope>
    <source>
        <strain evidence="2">Yugu1</strain>
    </source>
</reference>
<evidence type="ECO:0000313" key="2">
    <source>
        <dbReference type="EMBL" id="RCV16597.1"/>
    </source>
</evidence>
<dbReference type="eggNOG" id="ENOG502R4P8">
    <property type="taxonomic scope" value="Eukaryota"/>
</dbReference>
<name>K3ZBD5_SETIT</name>
<accession>K3ZBD5</accession>
<dbReference type="EMBL" id="CM003530">
    <property type="protein sequence ID" value="RCV16597.1"/>
    <property type="molecule type" value="Genomic_DNA"/>
</dbReference>
<dbReference type="EnsemblPlants" id="KQL14384">
    <property type="protein sequence ID" value="KQL14384"/>
    <property type="gene ID" value="SETIT_023851mg"/>
</dbReference>